<proteinExistence type="inferred from homology"/>
<dbReference type="SUPFAM" id="SSF51735">
    <property type="entry name" value="NAD(P)-binding Rossmann-fold domains"/>
    <property type="match status" value="1"/>
</dbReference>
<sequence length="312" mass="32791">MRLYTADEVHAALDYPTLINALRDAFQAGGEKMPVRQAYEVGMPGLPAHLLTMPAWRRGNAIGVKLVTVVPGNASRNLGAVSSLYVLFDGVTGVPRAIIDGEAMTNRRTAAASALAASYLAREDASTLLMVGTGHLVPHLIAAHASVRPISRVLIWGRKFDKAQALASKLTRPGLRVEAVNSIEEGLQHADIVSAATTSTEPLIFGAAVRPGTHVDLVGAFNPGMRESDDALVARSVVYVDTLEGALREAGDLLFPIKNGAFAAERIVGDLFGLTQGAVPVRQNAEQITLFKSVGAALEDLVAAELTAKAGG</sequence>
<dbReference type="AlphaFoldDB" id="A0A5C0B2U1"/>
<dbReference type="PANTHER" id="PTHR13812:SF19">
    <property type="entry name" value="KETIMINE REDUCTASE MU-CRYSTALLIN"/>
    <property type="match status" value="1"/>
</dbReference>
<dbReference type="RefSeq" id="WP_148816557.1">
    <property type="nucleotide sequence ID" value="NZ_CP043046.1"/>
</dbReference>
<dbReference type="KEGG" id="pacr:FXN63_17945"/>
<protein>
    <submittedName>
        <fullName evidence="2">Ornithine cyclodeaminase family protein</fullName>
    </submittedName>
</protein>
<gene>
    <name evidence="2" type="ORF">FXN63_17945</name>
</gene>
<organism evidence="2 3">
    <name type="scientific">Pigmentiphaga aceris</name>
    <dbReference type="NCBI Taxonomy" id="1940612"/>
    <lineage>
        <taxon>Bacteria</taxon>
        <taxon>Pseudomonadati</taxon>
        <taxon>Pseudomonadota</taxon>
        <taxon>Betaproteobacteria</taxon>
        <taxon>Burkholderiales</taxon>
        <taxon>Alcaligenaceae</taxon>
        <taxon>Pigmentiphaga</taxon>
    </lineage>
</organism>
<dbReference type="EMBL" id="CP043046">
    <property type="protein sequence ID" value="QEI07510.1"/>
    <property type="molecule type" value="Genomic_DNA"/>
</dbReference>
<dbReference type="Pfam" id="PF02423">
    <property type="entry name" value="OCD_Mu_crystall"/>
    <property type="match status" value="1"/>
</dbReference>
<dbReference type="OrthoDB" id="5293744at2"/>
<evidence type="ECO:0000256" key="1">
    <source>
        <dbReference type="ARBA" id="ARBA00008903"/>
    </source>
</evidence>
<accession>A0A5C0B2U1</accession>
<dbReference type="GO" id="GO:0019752">
    <property type="term" value="P:carboxylic acid metabolic process"/>
    <property type="evidence" value="ECO:0007669"/>
    <property type="project" value="UniProtKB-ARBA"/>
</dbReference>
<dbReference type="Proteomes" id="UP000325161">
    <property type="component" value="Chromosome"/>
</dbReference>
<evidence type="ECO:0000313" key="3">
    <source>
        <dbReference type="Proteomes" id="UP000325161"/>
    </source>
</evidence>
<dbReference type="InterPro" id="IPR036291">
    <property type="entry name" value="NAD(P)-bd_dom_sf"/>
</dbReference>
<evidence type="ECO:0000313" key="2">
    <source>
        <dbReference type="EMBL" id="QEI07510.1"/>
    </source>
</evidence>
<dbReference type="PANTHER" id="PTHR13812">
    <property type="entry name" value="KETIMINE REDUCTASE MU-CRYSTALLIN"/>
    <property type="match status" value="1"/>
</dbReference>
<dbReference type="Gene3D" id="3.30.1780.10">
    <property type="entry name" value="ornithine cyclodeaminase, domain 1"/>
    <property type="match status" value="1"/>
</dbReference>
<dbReference type="PIRSF" id="PIRSF001439">
    <property type="entry name" value="CryM"/>
    <property type="match status" value="1"/>
</dbReference>
<name>A0A5C0B2U1_9BURK</name>
<dbReference type="NCBIfam" id="NF004793">
    <property type="entry name" value="PRK06141.1"/>
    <property type="match status" value="1"/>
</dbReference>
<dbReference type="InterPro" id="IPR003462">
    <property type="entry name" value="ODC_Mu_crystall"/>
</dbReference>
<keyword evidence="3" id="KW-1185">Reference proteome</keyword>
<dbReference type="InterPro" id="IPR023401">
    <property type="entry name" value="ODC_N"/>
</dbReference>
<reference evidence="2 3" key="1">
    <citation type="submission" date="2019-08" db="EMBL/GenBank/DDBJ databases">
        <title>Amphibian skin-associated Pigmentiphaga: genome sequence and occurrence across geography and hosts.</title>
        <authorList>
            <person name="Bletz M.C."/>
            <person name="Bunk B."/>
            <person name="Sproeer C."/>
            <person name="Biwer P."/>
            <person name="Reiter S."/>
            <person name="Rabemananjara F.C.E."/>
            <person name="Schulz S."/>
            <person name="Overmann J."/>
            <person name="Vences M."/>
        </authorList>
    </citation>
    <scope>NUCLEOTIDE SEQUENCE [LARGE SCALE GENOMIC DNA]</scope>
    <source>
        <strain evidence="2 3">Mada1488</strain>
    </source>
</reference>
<comment type="similarity">
    <text evidence="1">Belongs to the ornithine cyclodeaminase/mu-crystallin family.</text>
</comment>
<dbReference type="FunFam" id="3.40.50.720:FF:000311">
    <property type="entry name" value="Ornithine cyclodeaminase"/>
    <property type="match status" value="1"/>
</dbReference>
<dbReference type="GO" id="GO:0016491">
    <property type="term" value="F:oxidoreductase activity"/>
    <property type="evidence" value="ECO:0007669"/>
    <property type="project" value="UniProtKB-ARBA"/>
</dbReference>
<dbReference type="Gene3D" id="3.40.50.720">
    <property type="entry name" value="NAD(P)-binding Rossmann-like Domain"/>
    <property type="match status" value="1"/>
</dbReference>
<dbReference type="GO" id="GO:0005737">
    <property type="term" value="C:cytoplasm"/>
    <property type="evidence" value="ECO:0007669"/>
    <property type="project" value="TreeGrafter"/>
</dbReference>